<reference evidence="2" key="1">
    <citation type="journal article" date="2019" name="Int. J. Syst. Evol. Microbiol.">
        <title>The Global Catalogue of Microorganisms (GCM) 10K type strain sequencing project: providing services to taxonomists for standard genome sequencing and annotation.</title>
        <authorList>
            <consortium name="The Broad Institute Genomics Platform"/>
            <consortium name="The Broad Institute Genome Sequencing Center for Infectious Disease"/>
            <person name="Wu L."/>
            <person name="Ma J."/>
        </authorList>
    </citation>
    <scope>NUCLEOTIDE SEQUENCE [LARGE SCALE GENOMIC DNA]</scope>
    <source>
        <strain evidence="2">JCM 11896</strain>
    </source>
</reference>
<gene>
    <name evidence="1" type="ORF">GCM10009613_06000</name>
</gene>
<comment type="caution">
    <text evidence="1">The sequence shown here is derived from an EMBL/GenBank/DDBJ whole genome shotgun (WGS) entry which is preliminary data.</text>
</comment>
<proteinExistence type="predicted"/>
<name>A0ABP4I4Z4_9PSEU</name>
<dbReference type="InterPro" id="IPR029058">
    <property type="entry name" value="AB_hydrolase_fold"/>
</dbReference>
<dbReference type="Proteomes" id="UP001501414">
    <property type="component" value="Unassembled WGS sequence"/>
</dbReference>
<evidence type="ECO:0000313" key="1">
    <source>
        <dbReference type="EMBL" id="GAA1380912.1"/>
    </source>
</evidence>
<dbReference type="EMBL" id="BAAAJK010000002">
    <property type="protein sequence ID" value="GAA1380912.1"/>
    <property type="molecule type" value="Genomic_DNA"/>
</dbReference>
<sequence>MAKPDVLALDPSRGGPAISWPGLGLYNYEPVAGFEQEVVRLQAEDGGWSQGILYSSGREKTVVCFMHPRADFTSHYCLPAMTEHGLAVFGQRTRWSNNDTACIHEIALADVAASVRLLRARGFERIILVGNSGGGSLYTFYQAQAATPPPGRLTHTAAGDPYDLNELDMPEVDGLVLLAAHPGEGKYLMSVIDPSVTDEYDPLSCDASLDMYNPENGYRPAPEESSYSDEFVARFRAGQRARVHRLDAIARQKIADKRAYEALEAAPDFASRPLDERLQISRRAASSTFLPVYRTDANPAFCDLSLEQPSTRSVGSLLGVDCARENYKIGGFGANLTPEAWLSTWSGLSSHGSVLDNLRSVTTPLLIVFYTGDCAIFHDGVEQMVKATASTDTEVVRLAGNHFGLTADGSTEPRDEAALKIIDWIGTRFALA</sequence>
<evidence type="ECO:0008006" key="3">
    <source>
        <dbReference type="Google" id="ProtNLM"/>
    </source>
</evidence>
<dbReference type="Gene3D" id="3.40.50.1820">
    <property type="entry name" value="alpha/beta hydrolase"/>
    <property type="match status" value="1"/>
</dbReference>
<protein>
    <recommendedName>
        <fullName evidence="3">Alpha/beta hydrolase</fullName>
    </recommendedName>
</protein>
<evidence type="ECO:0000313" key="2">
    <source>
        <dbReference type="Proteomes" id="UP001501414"/>
    </source>
</evidence>
<accession>A0ABP4I4Z4</accession>
<organism evidence="1 2">
    <name type="scientific">Pseudonocardia kongjuensis</name>
    <dbReference type="NCBI Taxonomy" id="102227"/>
    <lineage>
        <taxon>Bacteria</taxon>
        <taxon>Bacillati</taxon>
        <taxon>Actinomycetota</taxon>
        <taxon>Actinomycetes</taxon>
        <taxon>Pseudonocardiales</taxon>
        <taxon>Pseudonocardiaceae</taxon>
        <taxon>Pseudonocardia</taxon>
    </lineage>
</organism>
<keyword evidence="2" id="KW-1185">Reference proteome</keyword>
<dbReference type="SUPFAM" id="SSF53474">
    <property type="entry name" value="alpha/beta-Hydrolases"/>
    <property type="match status" value="1"/>
</dbReference>